<dbReference type="RefSeq" id="WP_101054394.1">
    <property type="nucleotide sequence ID" value="NZ_BMXX01000017.1"/>
</dbReference>
<sequence>MINDIIERLQLVPGATVREGFYAQSLVRESKFIFLQPYTSKASVPGMQTGYKEDLTLQIVAGIKIPGFTQPTSELINLTREIRSSLFSNQRDPARPNWLKGAFGLAESEECKFIMPEAHEHHGLAVITISISNSPTFEDRL</sequence>
<name>A0ABX5PTH5_9GAMM</name>
<protein>
    <recommendedName>
        <fullName evidence="3">Phage tail protein</fullName>
    </recommendedName>
</protein>
<accession>A0ABX5PTH5</accession>
<evidence type="ECO:0000313" key="1">
    <source>
        <dbReference type="EMBL" id="PYE61121.1"/>
    </source>
</evidence>
<reference evidence="1 2" key="1">
    <citation type="submission" date="2018-06" db="EMBL/GenBank/DDBJ databases">
        <title>Genomic Encyclopedia of Type Strains, Phase III (KMG-III): the genomes of soil and plant-associated and newly described type strains.</title>
        <authorList>
            <person name="Whitman W."/>
        </authorList>
    </citation>
    <scope>NUCLEOTIDE SEQUENCE [LARGE SCALE GENOMIC DNA]</scope>
    <source>
        <strain evidence="1 2">JC5</strain>
    </source>
</reference>
<evidence type="ECO:0000313" key="2">
    <source>
        <dbReference type="Proteomes" id="UP000247584"/>
    </source>
</evidence>
<keyword evidence="2" id="KW-1185">Reference proteome</keyword>
<evidence type="ECO:0008006" key="3">
    <source>
        <dbReference type="Google" id="ProtNLM"/>
    </source>
</evidence>
<gene>
    <name evidence="1" type="ORF">C8J23_101163</name>
</gene>
<organism evidence="1 2">
    <name type="scientific">Shewanella chilikensis</name>
    <dbReference type="NCBI Taxonomy" id="558541"/>
    <lineage>
        <taxon>Bacteria</taxon>
        <taxon>Pseudomonadati</taxon>
        <taxon>Pseudomonadota</taxon>
        <taxon>Gammaproteobacteria</taxon>
        <taxon>Alteromonadales</taxon>
        <taxon>Shewanellaceae</taxon>
        <taxon>Shewanella</taxon>
    </lineage>
</organism>
<comment type="caution">
    <text evidence="1">The sequence shown here is derived from an EMBL/GenBank/DDBJ whole genome shotgun (WGS) entry which is preliminary data.</text>
</comment>
<dbReference type="EMBL" id="QJSY01000001">
    <property type="protein sequence ID" value="PYE61121.1"/>
    <property type="molecule type" value="Genomic_DNA"/>
</dbReference>
<proteinExistence type="predicted"/>
<dbReference type="Proteomes" id="UP000247584">
    <property type="component" value="Unassembled WGS sequence"/>
</dbReference>